<dbReference type="InParanoid" id="A0D3C0"/>
<protein>
    <recommendedName>
        <fullName evidence="3">Transmembrane protein</fullName>
    </recommendedName>
</protein>
<keyword evidence="2" id="KW-1185">Reference proteome</keyword>
<sequence length="186" mass="21990">MRYKGLQKMQTPMKLQFQSGIDFMLVQVLAHMYIFTCKCYRLQPSKAKVLQLQDIIKSILILVQTSNHNLQILVVINSVVILQSLSTLITPSEFNEMQSIIIFILYTTFIFHQNNQNIIQVFCIQLHSQLQTYQNIKFDDTEFNIDLLFLISCNNSQLLRYLKLLNQLTYQQQNLKFFISSNKLYY</sequence>
<organism evidence="1 2">
    <name type="scientific">Paramecium tetraurelia</name>
    <dbReference type="NCBI Taxonomy" id="5888"/>
    <lineage>
        <taxon>Eukaryota</taxon>
        <taxon>Sar</taxon>
        <taxon>Alveolata</taxon>
        <taxon>Ciliophora</taxon>
        <taxon>Intramacronucleata</taxon>
        <taxon>Oligohymenophorea</taxon>
        <taxon>Peniculida</taxon>
        <taxon>Parameciidae</taxon>
        <taxon>Paramecium</taxon>
    </lineage>
</organism>
<dbReference type="EMBL" id="CT868274">
    <property type="protein sequence ID" value="CAK77537.1"/>
    <property type="molecule type" value="Genomic_DNA"/>
</dbReference>
<evidence type="ECO:0000313" key="2">
    <source>
        <dbReference type="Proteomes" id="UP000000600"/>
    </source>
</evidence>
<evidence type="ECO:0008006" key="3">
    <source>
        <dbReference type="Google" id="ProtNLM"/>
    </source>
</evidence>
<reference evidence="1 2" key="1">
    <citation type="journal article" date="2006" name="Nature">
        <title>Global trends of whole-genome duplications revealed by the ciliate Paramecium tetraurelia.</title>
        <authorList>
            <consortium name="Genoscope"/>
            <person name="Aury J.-M."/>
            <person name="Jaillon O."/>
            <person name="Duret L."/>
            <person name="Noel B."/>
            <person name="Jubin C."/>
            <person name="Porcel B.M."/>
            <person name="Segurens B."/>
            <person name="Daubin V."/>
            <person name="Anthouard V."/>
            <person name="Aiach N."/>
            <person name="Arnaiz O."/>
            <person name="Billaut A."/>
            <person name="Beisson J."/>
            <person name="Blanc I."/>
            <person name="Bouhouche K."/>
            <person name="Camara F."/>
            <person name="Duharcourt S."/>
            <person name="Guigo R."/>
            <person name="Gogendeau D."/>
            <person name="Katinka M."/>
            <person name="Keller A.-M."/>
            <person name="Kissmehl R."/>
            <person name="Klotz C."/>
            <person name="Koll F."/>
            <person name="Le Moue A."/>
            <person name="Lepere C."/>
            <person name="Malinsky S."/>
            <person name="Nowacki M."/>
            <person name="Nowak J.K."/>
            <person name="Plattner H."/>
            <person name="Poulain J."/>
            <person name="Ruiz F."/>
            <person name="Serrano V."/>
            <person name="Zagulski M."/>
            <person name="Dessen P."/>
            <person name="Betermier M."/>
            <person name="Weissenbach J."/>
            <person name="Scarpelli C."/>
            <person name="Schachter V."/>
            <person name="Sperling L."/>
            <person name="Meyer E."/>
            <person name="Cohen J."/>
            <person name="Wincker P."/>
        </authorList>
    </citation>
    <scope>NUCLEOTIDE SEQUENCE [LARGE SCALE GENOMIC DNA]</scope>
    <source>
        <strain evidence="1 2">Stock d4-2</strain>
    </source>
</reference>
<evidence type="ECO:0000313" key="1">
    <source>
        <dbReference type="EMBL" id="CAK77537.1"/>
    </source>
</evidence>
<proteinExistence type="predicted"/>
<accession>A0D3C0</accession>
<name>A0D3C0_PARTE</name>
<dbReference type="HOGENOM" id="CLU_1457161_0_0_1"/>
<dbReference type="KEGG" id="ptm:GSPATT00013022001"/>
<gene>
    <name evidence="1" type="ORF">GSPATT00013022001</name>
</gene>
<dbReference type="GeneID" id="5030719"/>
<dbReference type="Proteomes" id="UP000000600">
    <property type="component" value="Unassembled WGS sequence"/>
</dbReference>
<dbReference type="AlphaFoldDB" id="A0D3C0"/>
<dbReference type="RefSeq" id="XP_001444934.1">
    <property type="nucleotide sequence ID" value="XM_001444897.1"/>
</dbReference>